<gene>
    <name evidence="1 3" type="ORF">P152DRAFT_35243</name>
</gene>
<keyword evidence="2" id="KW-1185">Reference proteome</keyword>
<reference evidence="1 3" key="1">
    <citation type="submission" date="2020-01" db="EMBL/GenBank/DDBJ databases">
        <authorList>
            <consortium name="DOE Joint Genome Institute"/>
            <person name="Haridas S."/>
            <person name="Albert R."/>
            <person name="Binder M."/>
            <person name="Bloem J."/>
            <person name="Labutti K."/>
            <person name="Salamov A."/>
            <person name="Andreopoulos B."/>
            <person name="Baker S.E."/>
            <person name="Barry K."/>
            <person name="Bills G."/>
            <person name="Bluhm B.H."/>
            <person name="Cannon C."/>
            <person name="Castanera R."/>
            <person name="Culley D.E."/>
            <person name="Daum C."/>
            <person name="Ezra D."/>
            <person name="Gonzalez J.B."/>
            <person name="Henrissat B."/>
            <person name="Kuo A."/>
            <person name="Liang C."/>
            <person name="Lipzen A."/>
            <person name="Lutzoni F."/>
            <person name="Magnuson J."/>
            <person name="Mondo S."/>
            <person name="Nolan M."/>
            <person name="Ohm R."/>
            <person name="Pangilinan J."/>
            <person name="Park H.-J."/>
            <person name="Ramirez L."/>
            <person name="Alfaro M."/>
            <person name="Sun H."/>
            <person name="Tritt A."/>
            <person name="Yoshinaga Y."/>
            <person name="Zwiers L.-H."/>
            <person name="Turgeon B.G."/>
            <person name="Goodwin S.B."/>
            <person name="Spatafora J.W."/>
            <person name="Crous P.W."/>
            <person name="Grigoriev I.V."/>
        </authorList>
    </citation>
    <scope>NUCLEOTIDE SEQUENCE</scope>
    <source>
        <strain evidence="1 3">CBS 781.70</strain>
    </source>
</reference>
<evidence type="ECO:0000313" key="3">
    <source>
        <dbReference type="RefSeq" id="XP_033534062.1"/>
    </source>
</evidence>
<accession>A0A6G1G3C5</accession>
<organism evidence="1">
    <name type="scientific">Eremomyces bilateralis CBS 781.70</name>
    <dbReference type="NCBI Taxonomy" id="1392243"/>
    <lineage>
        <taxon>Eukaryota</taxon>
        <taxon>Fungi</taxon>
        <taxon>Dikarya</taxon>
        <taxon>Ascomycota</taxon>
        <taxon>Pezizomycotina</taxon>
        <taxon>Dothideomycetes</taxon>
        <taxon>Dothideomycetes incertae sedis</taxon>
        <taxon>Eremomycetales</taxon>
        <taxon>Eremomycetaceae</taxon>
        <taxon>Eremomyces</taxon>
    </lineage>
</organism>
<sequence length="155" mass="17274">MARFARKSVVGAGARCGFAATALTGLGISYHKRVHDDVRNTSLTFLCPSRAHSWRKASCQCLGQWSYGCLLHGASQLGCSFNVHRGQRYYWGNSRYCWRPPWYLLRILHNASSDISSHNDTRAMDCSGLLGSRHAEQLRLLSYIHLSLLSGTAAI</sequence>
<name>A0A6G1G3C5_9PEZI</name>
<evidence type="ECO:0000313" key="1">
    <source>
        <dbReference type="EMBL" id="KAF1812431.1"/>
    </source>
</evidence>
<dbReference type="GeneID" id="54415959"/>
<protein>
    <submittedName>
        <fullName evidence="1 3">Uncharacterized protein</fullName>
    </submittedName>
</protein>
<reference evidence="3" key="3">
    <citation type="submission" date="2025-04" db="UniProtKB">
        <authorList>
            <consortium name="RefSeq"/>
        </authorList>
    </citation>
    <scope>IDENTIFICATION</scope>
    <source>
        <strain evidence="3">CBS 781.70</strain>
    </source>
</reference>
<reference evidence="3" key="2">
    <citation type="submission" date="2020-04" db="EMBL/GenBank/DDBJ databases">
        <authorList>
            <consortium name="NCBI Genome Project"/>
        </authorList>
    </citation>
    <scope>NUCLEOTIDE SEQUENCE</scope>
    <source>
        <strain evidence="3">CBS 781.70</strain>
    </source>
</reference>
<proteinExistence type="predicted"/>
<evidence type="ECO:0000313" key="2">
    <source>
        <dbReference type="Proteomes" id="UP000504638"/>
    </source>
</evidence>
<dbReference type="EMBL" id="ML975158">
    <property type="protein sequence ID" value="KAF1812431.1"/>
    <property type="molecule type" value="Genomic_DNA"/>
</dbReference>
<dbReference type="AlphaFoldDB" id="A0A6G1G3C5"/>
<dbReference type="Proteomes" id="UP000504638">
    <property type="component" value="Unplaced"/>
</dbReference>
<dbReference type="RefSeq" id="XP_033534062.1">
    <property type="nucleotide sequence ID" value="XM_033675389.1"/>
</dbReference>